<dbReference type="Gene3D" id="2.30.30.100">
    <property type="match status" value="1"/>
</dbReference>
<accession>A0A667HQ95</accession>
<keyword evidence="3" id="KW-0507">mRNA processing</keyword>
<reference evidence="9" key="1">
    <citation type="submission" date="2025-08" db="UniProtKB">
        <authorList>
            <consortium name="Ensembl"/>
        </authorList>
    </citation>
    <scope>IDENTIFICATION</scope>
</reference>
<keyword evidence="6" id="KW-0508">mRNA splicing</keyword>
<comment type="similarity">
    <text evidence="2">Belongs to the snRNP Sm proteins family.</text>
</comment>
<evidence type="ECO:0000256" key="3">
    <source>
        <dbReference type="ARBA" id="ARBA00022664"/>
    </source>
</evidence>
<sequence length="48" mass="5508">LGITGLGPKSAKVQPINPIFTYLPNRCQIQVWFYEQVNMYMEGCIRSC</sequence>
<dbReference type="InterPro" id="IPR027078">
    <property type="entry name" value="snRNP-E"/>
</dbReference>
<comment type="subcellular location">
    <subcellularLocation>
        <location evidence="1">Nucleus</location>
    </subcellularLocation>
</comment>
<dbReference type="Ensembl" id="ENSLCNT00005032146.1">
    <property type="protein sequence ID" value="ENSLCNP00005028771.1"/>
    <property type="gene ID" value="ENSLCNG00005018746.1"/>
</dbReference>
<evidence type="ECO:0000256" key="6">
    <source>
        <dbReference type="ARBA" id="ARBA00023187"/>
    </source>
</evidence>
<keyword evidence="8" id="KW-0687">Ribonucleoprotein</keyword>
<evidence type="ECO:0000256" key="4">
    <source>
        <dbReference type="ARBA" id="ARBA00022728"/>
    </source>
</evidence>
<dbReference type="AlphaFoldDB" id="A0A667HQ95"/>
<protein>
    <submittedName>
        <fullName evidence="9">Uncharacterized protein</fullName>
    </submittedName>
</protein>
<reference evidence="9" key="2">
    <citation type="submission" date="2025-09" db="UniProtKB">
        <authorList>
            <consortium name="Ensembl"/>
        </authorList>
    </citation>
    <scope>IDENTIFICATION</scope>
</reference>
<keyword evidence="5" id="KW-0694">RNA-binding</keyword>
<evidence type="ECO:0000256" key="8">
    <source>
        <dbReference type="ARBA" id="ARBA00023274"/>
    </source>
</evidence>
<dbReference type="GO" id="GO:0005681">
    <property type="term" value="C:spliceosomal complex"/>
    <property type="evidence" value="ECO:0007669"/>
    <property type="project" value="UniProtKB-KW"/>
</dbReference>
<proteinExistence type="inferred from homology"/>
<dbReference type="GO" id="GO:0003723">
    <property type="term" value="F:RNA binding"/>
    <property type="evidence" value="ECO:0007669"/>
    <property type="project" value="UniProtKB-KW"/>
</dbReference>
<dbReference type="Proteomes" id="UP000472241">
    <property type="component" value="Unplaced"/>
</dbReference>
<organism evidence="9 10">
    <name type="scientific">Lynx canadensis</name>
    <name type="common">Canada lynx</name>
    <name type="synonym">Felis canadensis</name>
    <dbReference type="NCBI Taxonomy" id="61383"/>
    <lineage>
        <taxon>Eukaryota</taxon>
        <taxon>Metazoa</taxon>
        <taxon>Chordata</taxon>
        <taxon>Craniata</taxon>
        <taxon>Vertebrata</taxon>
        <taxon>Euteleostomi</taxon>
        <taxon>Mammalia</taxon>
        <taxon>Eutheria</taxon>
        <taxon>Laurasiatheria</taxon>
        <taxon>Carnivora</taxon>
        <taxon>Feliformia</taxon>
        <taxon>Felidae</taxon>
        <taxon>Felinae</taxon>
        <taxon>Lynx</taxon>
    </lineage>
</organism>
<keyword evidence="7" id="KW-0539">Nucleus</keyword>
<dbReference type="PANTHER" id="PTHR11193">
    <property type="entry name" value="SMALL NUCLEAR RIBONUCLEOPROTEIN E"/>
    <property type="match status" value="1"/>
</dbReference>
<evidence type="ECO:0000256" key="7">
    <source>
        <dbReference type="ARBA" id="ARBA00023242"/>
    </source>
</evidence>
<keyword evidence="10" id="KW-1185">Reference proteome</keyword>
<evidence type="ECO:0000256" key="2">
    <source>
        <dbReference type="ARBA" id="ARBA00006850"/>
    </source>
</evidence>
<dbReference type="GO" id="GO:0000398">
    <property type="term" value="P:mRNA splicing, via spliceosome"/>
    <property type="evidence" value="ECO:0007669"/>
    <property type="project" value="InterPro"/>
</dbReference>
<evidence type="ECO:0000313" key="10">
    <source>
        <dbReference type="Proteomes" id="UP000472241"/>
    </source>
</evidence>
<keyword evidence="4" id="KW-0747">Spliceosome</keyword>
<evidence type="ECO:0000256" key="1">
    <source>
        <dbReference type="ARBA" id="ARBA00004123"/>
    </source>
</evidence>
<evidence type="ECO:0000313" key="9">
    <source>
        <dbReference type="Ensembl" id="ENSLCNP00005028771.1"/>
    </source>
</evidence>
<evidence type="ECO:0000256" key="5">
    <source>
        <dbReference type="ARBA" id="ARBA00022884"/>
    </source>
</evidence>
<name>A0A667HQ95_LYNCA</name>